<sequence>MKKQFIITYTSLSIGWLLLMIVIFSIILSSCNKDNISGSGNVVKETRSVGAFTDLEVSGPFEVRLIQEGNGAVEIRAEDNIIGVIETGIRNNSLFVRLRNRVNLRRHLPIKIYVHNSIFQRVKFDGSGSLDNKDTIHTSLFKYELNGSGDAALLLNTGDLNTTVNGSGNIGLKGLATTLNSEINGSGKITAMDLEAQNAVITIRGSGDHAVYVHKNLEARIYGSGNIFYTGEASLIADVKGSGKIIKQ</sequence>
<dbReference type="Gene3D" id="2.160.20.120">
    <property type="match status" value="1"/>
</dbReference>
<comment type="caution">
    <text evidence="3">The sequence shown here is derived from an EMBL/GenBank/DDBJ whole genome shotgun (WGS) entry which is preliminary data.</text>
</comment>
<evidence type="ECO:0000313" key="4">
    <source>
        <dbReference type="Proteomes" id="UP000320811"/>
    </source>
</evidence>
<feature type="transmembrane region" description="Helical" evidence="1">
    <location>
        <begin position="7"/>
        <end position="28"/>
    </location>
</feature>
<keyword evidence="1" id="KW-1133">Transmembrane helix</keyword>
<dbReference type="PROSITE" id="PS51257">
    <property type="entry name" value="PROKAR_LIPOPROTEIN"/>
    <property type="match status" value="1"/>
</dbReference>
<name>A0A561Q1S1_9BACT</name>
<evidence type="ECO:0000259" key="2">
    <source>
        <dbReference type="Pfam" id="PF10988"/>
    </source>
</evidence>
<accession>A0A561Q1S1</accession>
<reference evidence="3 4" key="1">
    <citation type="submission" date="2019-06" db="EMBL/GenBank/DDBJ databases">
        <title>Sorghum-associated microbial communities from plants grown in Nebraska, USA.</title>
        <authorList>
            <person name="Schachtman D."/>
        </authorList>
    </citation>
    <scope>NUCLEOTIDE SEQUENCE [LARGE SCALE GENOMIC DNA]</scope>
    <source>
        <strain evidence="3 4">1209</strain>
    </source>
</reference>
<gene>
    <name evidence="3" type="ORF">FHW36_101187</name>
</gene>
<dbReference type="EMBL" id="VIWO01000001">
    <property type="protein sequence ID" value="TWF44269.1"/>
    <property type="molecule type" value="Genomic_DNA"/>
</dbReference>
<dbReference type="AlphaFoldDB" id="A0A561Q1S1"/>
<dbReference type="InterPro" id="IPR021255">
    <property type="entry name" value="DUF2807"/>
</dbReference>
<dbReference type="Pfam" id="PF10988">
    <property type="entry name" value="DUF2807"/>
    <property type="match status" value="1"/>
</dbReference>
<dbReference type="PANTHER" id="PTHR39200">
    <property type="entry name" value="HYPOTHETICAL EXPORTED PROTEIN"/>
    <property type="match status" value="1"/>
</dbReference>
<dbReference type="RefSeq" id="WP_145660821.1">
    <property type="nucleotide sequence ID" value="NZ_VIWO01000001.1"/>
</dbReference>
<protein>
    <submittedName>
        <fullName evidence="3">Putative autotransporter adhesin-like protein</fullName>
    </submittedName>
</protein>
<dbReference type="OrthoDB" id="5585143at2"/>
<feature type="domain" description="Putative auto-transporter adhesin head GIN" evidence="2">
    <location>
        <begin position="51"/>
        <end position="233"/>
    </location>
</feature>
<organism evidence="3 4">
    <name type="scientific">Chitinophaga polysaccharea</name>
    <dbReference type="NCBI Taxonomy" id="1293035"/>
    <lineage>
        <taxon>Bacteria</taxon>
        <taxon>Pseudomonadati</taxon>
        <taxon>Bacteroidota</taxon>
        <taxon>Chitinophagia</taxon>
        <taxon>Chitinophagales</taxon>
        <taxon>Chitinophagaceae</taxon>
        <taxon>Chitinophaga</taxon>
    </lineage>
</organism>
<keyword evidence="1" id="KW-0472">Membrane</keyword>
<keyword evidence="1" id="KW-0812">Transmembrane</keyword>
<evidence type="ECO:0000256" key="1">
    <source>
        <dbReference type="SAM" id="Phobius"/>
    </source>
</evidence>
<dbReference type="Proteomes" id="UP000320811">
    <property type="component" value="Unassembled WGS sequence"/>
</dbReference>
<dbReference type="PANTHER" id="PTHR39200:SF1">
    <property type="entry name" value="AUTO-TRANSPORTER ADHESIN HEAD GIN DOMAIN-CONTAINING PROTEIN-RELATED"/>
    <property type="match status" value="1"/>
</dbReference>
<evidence type="ECO:0000313" key="3">
    <source>
        <dbReference type="EMBL" id="TWF44269.1"/>
    </source>
</evidence>
<proteinExistence type="predicted"/>
<keyword evidence="4" id="KW-1185">Reference proteome</keyword>